<dbReference type="EMBL" id="CM042017">
    <property type="protein sequence ID" value="KAI3689210.1"/>
    <property type="molecule type" value="Genomic_DNA"/>
</dbReference>
<protein>
    <submittedName>
        <fullName evidence="1">Uncharacterized protein</fullName>
    </submittedName>
</protein>
<accession>A0ACB8YUR8</accession>
<gene>
    <name evidence="1" type="ORF">L2E82_47161</name>
</gene>
<dbReference type="Proteomes" id="UP001055811">
    <property type="component" value="Linkage Group LG09"/>
</dbReference>
<sequence length="187" mass="19124">MAMYGVKMMSLVVILSCITFTSAKVYRVGDSGGWALSVDYTAWASDKTFLVGDSLVFNYDSSHTVDEVSSADYTTCTVGNSIASYNSGPTTITLNTTGTHYFICGIVGHCGVGMKLTVDVTGAGSPSASPSSVIGDSPTTTPLGTTLTPPSVGGTSNIPVESSSPVSLPLTAAVFNLIALMSVLILG</sequence>
<name>A0ACB8YUR8_CICIN</name>
<organism evidence="1 2">
    <name type="scientific">Cichorium intybus</name>
    <name type="common">Chicory</name>
    <dbReference type="NCBI Taxonomy" id="13427"/>
    <lineage>
        <taxon>Eukaryota</taxon>
        <taxon>Viridiplantae</taxon>
        <taxon>Streptophyta</taxon>
        <taxon>Embryophyta</taxon>
        <taxon>Tracheophyta</taxon>
        <taxon>Spermatophyta</taxon>
        <taxon>Magnoliopsida</taxon>
        <taxon>eudicotyledons</taxon>
        <taxon>Gunneridae</taxon>
        <taxon>Pentapetalae</taxon>
        <taxon>asterids</taxon>
        <taxon>campanulids</taxon>
        <taxon>Asterales</taxon>
        <taxon>Asteraceae</taxon>
        <taxon>Cichorioideae</taxon>
        <taxon>Cichorieae</taxon>
        <taxon>Cichoriinae</taxon>
        <taxon>Cichorium</taxon>
    </lineage>
</organism>
<evidence type="ECO:0000313" key="2">
    <source>
        <dbReference type="Proteomes" id="UP001055811"/>
    </source>
</evidence>
<reference evidence="1 2" key="2">
    <citation type="journal article" date="2022" name="Mol. Ecol. Resour.">
        <title>The genomes of chicory, endive, great burdock and yacon provide insights into Asteraceae paleo-polyploidization history and plant inulin production.</title>
        <authorList>
            <person name="Fan W."/>
            <person name="Wang S."/>
            <person name="Wang H."/>
            <person name="Wang A."/>
            <person name="Jiang F."/>
            <person name="Liu H."/>
            <person name="Zhao H."/>
            <person name="Xu D."/>
            <person name="Zhang Y."/>
        </authorList>
    </citation>
    <scope>NUCLEOTIDE SEQUENCE [LARGE SCALE GENOMIC DNA]</scope>
    <source>
        <strain evidence="2">cv. Punajuju</strain>
        <tissue evidence="1">Leaves</tissue>
    </source>
</reference>
<evidence type="ECO:0000313" key="1">
    <source>
        <dbReference type="EMBL" id="KAI3689210.1"/>
    </source>
</evidence>
<reference evidence="2" key="1">
    <citation type="journal article" date="2022" name="Mol. Ecol. Resour.">
        <title>The genomes of chicory, endive, great burdock and yacon provide insights into Asteraceae palaeo-polyploidization history and plant inulin production.</title>
        <authorList>
            <person name="Fan W."/>
            <person name="Wang S."/>
            <person name="Wang H."/>
            <person name="Wang A."/>
            <person name="Jiang F."/>
            <person name="Liu H."/>
            <person name="Zhao H."/>
            <person name="Xu D."/>
            <person name="Zhang Y."/>
        </authorList>
    </citation>
    <scope>NUCLEOTIDE SEQUENCE [LARGE SCALE GENOMIC DNA]</scope>
    <source>
        <strain evidence="2">cv. Punajuju</strain>
    </source>
</reference>
<comment type="caution">
    <text evidence="1">The sequence shown here is derived from an EMBL/GenBank/DDBJ whole genome shotgun (WGS) entry which is preliminary data.</text>
</comment>
<proteinExistence type="predicted"/>
<keyword evidence="2" id="KW-1185">Reference proteome</keyword>